<keyword evidence="3" id="KW-1185">Reference proteome</keyword>
<dbReference type="Gene3D" id="1.10.490.10">
    <property type="entry name" value="Globins"/>
    <property type="match status" value="1"/>
</dbReference>
<name>A0A914WB20_9BILA</name>
<sequence length="200" mass="23241">MGNRAAVLGKNNSDGIAERKTLTSAEKKMLMAEWPRLIKRNPDMFRTVWIRAFERSTAIKVIFGIKGDEKVENDPIFVRLTLAVEAFFHRLLVTEKLNDDTMILLCKQLGARHALFQSRGFQAMFWDIFMVCMNDMIDETLSNYMTGSQRVLMLYVWQRFVHLVVDHMRIGYMTRRRSTFAPVNNTNKSLLTIGTEHMSL</sequence>
<comment type="similarity">
    <text evidence="1">Belongs to the globin family.</text>
</comment>
<dbReference type="InterPro" id="IPR009050">
    <property type="entry name" value="Globin-like_sf"/>
</dbReference>
<dbReference type="SUPFAM" id="SSF46458">
    <property type="entry name" value="Globin-like"/>
    <property type="match status" value="1"/>
</dbReference>
<keyword evidence="1" id="KW-0408">Iron</keyword>
<dbReference type="Proteomes" id="UP000887566">
    <property type="component" value="Unplaced"/>
</dbReference>
<dbReference type="GO" id="GO:0020037">
    <property type="term" value="F:heme binding"/>
    <property type="evidence" value="ECO:0007669"/>
    <property type="project" value="InterPro"/>
</dbReference>
<reference evidence="4" key="1">
    <citation type="submission" date="2022-11" db="UniProtKB">
        <authorList>
            <consortium name="WormBaseParasite"/>
        </authorList>
    </citation>
    <scope>IDENTIFICATION</scope>
</reference>
<evidence type="ECO:0000313" key="3">
    <source>
        <dbReference type="Proteomes" id="UP000887566"/>
    </source>
</evidence>
<organism evidence="3 4">
    <name type="scientific">Plectus sambesii</name>
    <dbReference type="NCBI Taxonomy" id="2011161"/>
    <lineage>
        <taxon>Eukaryota</taxon>
        <taxon>Metazoa</taxon>
        <taxon>Ecdysozoa</taxon>
        <taxon>Nematoda</taxon>
        <taxon>Chromadorea</taxon>
        <taxon>Plectida</taxon>
        <taxon>Plectina</taxon>
        <taxon>Plectoidea</taxon>
        <taxon>Plectidae</taxon>
        <taxon>Plectus</taxon>
    </lineage>
</organism>
<dbReference type="InterPro" id="IPR044399">
    <property type="entry name" value="Mb-like_M"/>
</dbReference>
<dbReference type="InterPro" id="IPR000971">
    <property type="entry name" value="Globin"/>
</dbReference>
<dbReference type="AlphaFoldDB" id="A0A914WB20"/>
<feature type="domain" description="Globin" evidence="2">
    <location>
        <begin position="48"/>
        <end position="167"/>
    </location>
</feature>
<dbReference type="Pfam" id="PF00042">
    <property type="entry name" value="Globin"/>
    <property type="match status" value="1"/>
</dbReference>
<dbReference type="PANTHER" id="PTHR47768:SF3">
    <property type="entry name" value="GLOBIN FAMILY PROFILE DOMAIN-CONTAINING PROTEIN"/>
    <property type="match status" value="1"/>
</dbReference>
<keyword evidence="1" id="KW-0813">Transport</keyword>
<keyword evidence="1" id="KW-0479">Metal-binding</keyword>
<dbReference type="GO" id="GO:0005344">
    <property type="term" value="F:oxygen carrier activity"/>
    <property type="evidence" value="ECO:0007669"/>
    <property type="project" value="UniProtKB-KW"/>
</dbReference>
<evidence type="ECO:0000256" key="1">
    <source>
        <dbReference type="RuleBase" id="RU000356"/>
    </source>
</evidence>
<dbReference type="WBParaSite" id="PSAMB.scaffold3507size18004.g21671.t1">
    <property type="protein sequence ID" value="PSAMB.scaffold3507size18004.g21671.t1"/>
    <property type="gene ID" value="PSAMB.scaffold3507size18004.g21671"/>
</dbReference>
<evidence type="ECO:0000259" key="2">
    <source>
        <dbReference type="Pfam" id="PF00042"/>
    </source>
</evidence>
<evidence type="ECO:0000313" key="4">
    <source>
        <dbReference type="WBParaSite" id="PSAMB.scaffold3507size18004.g21671.t1"/>
    </source>
</evidence>
<protein>
    <submittedName>
        <fullName evidence="4">Globin family profile domain-containing protein</fullName>
    </submittedName>
</protein>
<dbReference type="PANTHER" id="PTHR47768">
    <property type="entry name" value="GLOBIN RELATED-RELATED"/>
    <property type="match status" value="1"/>
</dbReference>
<keyword evidence="1" id="KW-0349">Heme</keyword>
<dbReference type="InterPro" id="IPR012292">
    <property type="entry name" value="Globin/Proto"/>
</dbReference>
<dbReference type="CDD" id="cd01040">
    <property type="entry name" value="Mb-like"/>
    <property type="match status" value="1"/>
</dbReference>
<proteinExistence type="inferred from homology"/>
<keyword evidence="1" id="KW-0561">Oxygen transport</keyword>
<dbReference type="InterPro" id="IPR053341">
    <property type="entry name" value="Oxidative_stress_globin-like"/>
</dbReference>
<accession>A0A914WB20</accession>
<dbReference type="GO" id="GO:0019825">
    <property type="term" value="F:oxygen binding"/>
    <property type="evidence" value="ECO:0007669"/>
    <property type="project" value="InterPro"/>
</dbReference>